<keyword evidence="1" id="KW-1133">Transmembrane helix</keyword>
<name>A0A395GVR0_9EURO</name>
<feature type="transmembrane region" description="Helical" evidence="1">
    <location>
        <begin position="91"/>
        <end position="113"/>
    </location>
</feature>
<gene>
    <name evidence="2" type="ORF">BO80DRAFT_426906</name>
</gene>
<organism evidence="2 3">
    <name type="scientific">Aspergillus ibericus CBS 121593</name>
    <dbReference type="NCBI Taxonomy" id="1448316"/>
    <lineage>
        <taxon>Eukaryota</taxon>
        <taxon>Fungi</taxon>
        <taxon>Dikarya</taxon>
        <taxon>Ascomycota</taxon>
        <taxon>Pezizomycotina</taxon>
        <taxon>Eurotiomycetes</taxon>
        <taxon>Eurotiomycetidae</taxon>
        <taxon>Eurotiales</taxon>
        <taxon>Aspergillaceae</taxon>
        <taxon>Aspergillus</taxon>
        <taxon>Aspergillus subgen. Circumdati</taxon>
    </lineage>
</organism>
<keyword evidence="3" id="KW-1185">Reference proteome</keyword>
<dbReference type="EMBL" id="KZ824449">
    <property type="protein sequence ID" value="RAK99088.1"/>
    <property type="molecule type" value="Genomic_DNA"/>
</dbReference>
<evidence type="ECO:0000313" key="3">
    <source>
        <dbReference type="Proteomes" id="UP000249402"/>
    </source>
</evidence>
<evidence type="ECO:0000313" key="2">
    <source>
        <dbReference type="EMBL" id="RAK99088.1"/>
    </source>
</evidence>
<keyword evidence="1" id="KW-0472">Membrane</keyword>
<accession>A0A395GVR0</accession>
<sequence>MIGLWRSNTQGNRHDHCDADRISQALYPDRHGKAIAKAGKAGQFQISRPLTVQYCHSRRRRTVTEHATGPPVCCMAAVLFIRLPCRSPWRFVVFLGSPSVLLFYAALITSLPFE</sequence>
<reference evidence="2 3" key="1">
    <citation type="submission" date="2018-02" db="EMBL/GenBank/DDBJ databases">
        <title>The genomes of Aspergillus section Nigri reveals drivers in fungal speciation.</title>
        <authorList>
            <consortium name="DOE Joint Genome Institute"/>
            <person name="Vesth T.C."/>
            <person name="Nybo J."/>
            <person name="Theobald S."/>
            <person name="Brandl J."/>
            <person name="Frisvad J.C."/>
            <person name="Nielsen K.F."/>
            <person name="Lyhne E.K."/>
            <person name="Kogle M.E."/>
            <person name="Kuo A."/>
            <person name="Riley R."/>
            <person name="Clum A."/>
            <person name="Nolan M."/>
            <person name="Lipzen A."/>
            <person name="Salamov A."/>
            <person name="Henrissat B."/>
            <person name="Wiebenga A."/>
            <person name="De vries R.P."/>
            <person name="Grigoriev I.V."/>
            <person name="Mortensen U.H."/>
            <person name="Andersen M.R."/>
            <person name="Baker S.E."/>
        </authorList>
    </citation>
    <scope>NUCLEOTIDE SEQUENCE [LARGE SCALE GENOMIC DNA]</scope>
    <source>
        <strain evidence="2 3">CBS 121593</strain>
    </source>
</reference>
<dbReference type="Proteomes" id="UP000249402">
    <property type="component" value="Unassembled WGS sequence"/>
</dbReference>
<keyword evidence="1" id="KW-0812">Transmembrane</keyword>
<proteinExistence type="predicted"/>
<protein>
    <submittedName>
        <fullName evidence="2">Uncharacterized protein</fullName>
    </submittedName>
</protein>
<dbReference type="AlphaFoldDB" id="A0A395GVR0"/>
<dbReference type="RefSeq" id="XP_025573416.1">
    <property type="nucleotide sequence ID" value="XM_025719886.1"/>
</dbReference>
<evidence type="ECO:0000256" key="1">
    <source>
        <dbReference type="SAM" id="Phobius"/>
    </source>
</evidence>
<dbReference type="GeneID" id="37224751"/>
<dbReference type="VEuPathDB" id="FungiDB:BO80DRAFT_426906"/>